<keyword evidence="7 11" id="KW-0808">Transferase</keyword>
<dbReference type="Gene3D" id="3.40.50.2000">
    <property type="entry name" value="Glycogen Phosphorylase B"/>
    <property type="match status" value="2"/>
</dbReference>
<dbReference type="GO" id="GO:0005543">
    <property type="term" value="F:phospholipid binding"/>
    <property type="evidence" value="ECO:0007669"/>
    <property type="project" value="TreeGrafter"/>
</dbReference>
<dbReference type="Pfam" id="PF02684">
    <property type="entry name" value="LpxB"/>
    <property type="match status" value="1"/>
</dbReference>
<name>A0A1P8WES0_9PLAN</name>
<keyword evidence="12" id="KW-1185">Reference proteome</keyword>
<dbReference type="EMBL" id="CP017641">
    <property type="protein sequence ID" value="APZ92564.1"/>
    <property type="molecule type" value="Genomic_DNA"/>
</dbReference>
<keyword evidence="8" id="KW-0443">Lipid metabolism</keyword>
<comment type="catalytic activity">
    <reaction evidence="9">
        <text>a lipid X + a UDP-2-N,3-O-bis[(3R)-3-hydroxyacyl]-alpha-D-glucosamine = a lipid A disaccharide + UDP + H(+)</text>
        <dbReference type="Rhea" id="RHEA:67828"/>
        <dbReference type="ChEBI" id="CHEBI:15378"/>
        <dbReference type="ChEBI" id="CHEBI:58223"/>
        <dbReference type="ChEBI" id="CHEBI:137748"/>
        <dbReference type="ChEBI" id="CHEBI:176338"/>
        <dbReference type="ChEBI" id="CHEBI:176343"/>
        <dbReference type="EC" id="2.4.1.182"/>
    </reaction>
</comment>
<evidence type="ECO:0000256" key="4">
    <source>
        <dbReference type="ARBA" id="ARBA00022516"/>
    </source>
</evidence>
<reference evidence="11 12" key="1">
    <citation type="journal article" date="2016" name="Front. Microbiol.">
        <title>Fuerstia marisgermanicae gen. nov., sp. nov., an Unusual Member of the Phylum Planctomycetes from the German Wadden Sea.</title>
        <authorList>
            <person name="Kohn T."/>
            <person name="Heuer A."/>
            <person name="Jogler M."/>
            <person name="Vollmers J."/>
            <person name="Boedeker C."/>
            <person name="Bunk B."/>
            <person name="Rast P."/>
            <person name="Borchert D."/>
            <person name="Glockner I."/>
            <person name="Freese H.M."/>
            <person name="Klenk H.P."/>
            <person name="Overmann J."/>
            <person name="Kaster A.K."/>
            <person name="Rohde M."/>
            <person name="Wiegand S."/>
            <person name="Jogler C."/>
        </authorList>
    </citation>
    <scope>NUCLEOTIDE SEQUENCE [LARGE SCALE GENOMIC DNA]</scope>
    <source>
        <strain evidence="11 12">NH11</strain>
    </source>
</reference>
<evidence type="ECO:0000313" key="11">
    <source>
        <dbReference type="EMBL" id="APZ92564.1"/>
    </source>
</evidence>
<evidence type="ECO:0000256" key="10">
    <source>
        <dbReference type="NCBIfam" id="TIGR00215"/>
    </source>
</evidence>
<dbReference type="KEGG" id="fmr:Fuma_02175"/>
<comment type="function">
    <text evidence="1">Condensation of UDP-2,3-diacylglucosamine and 2,3-diacylglucosamine-1-phosphate to form lipid A disaccharide, a precursor of lipid A, a phosphorylated glycolipid that anchors the lipopolysaccharide to the outer membrane of the cell.</text>
</comment>
<accession>A0A1P8WES0</accession>
<sequence>MTLAELSVGLAMTPSAASETFMRIFFSAGEPSGDQHAAHLIAALKDRHAEFRAEGFGGPAMQQEGCSLLFELTQLAVMGFLRVLPMLAKFRRLVIKAEQHFDQSPPDAVVLVDFPGFNWWIAKAAKKRGIPVYYYLPPQLWAWAPWRIKKVRRFIDKVICALPFEFDWYRSRGVDATWVGHPFFDEVASKQLDEGLLSELRNSDQQKVIAVLPGSRNHEVDRNFPVMLDVIRKVSEAVPNVRWVVGNYRTEHVEECRRMQKDKQLDADLTYYIDRTSEVIEAADCCLMVSGSISLELLARRTPGVVLYRVARYVRFGSKFFMTCKFFTLTNLIAGREVMPEFMSAGNPAADVQKISTWLTECCQSPQILQQRREEMQELADSTAVTGATERTAELLLSDLVAADSKARDKSRAA</sequence>
<keyword evidence="6 11" id="KW-0328">Glycosyltransferase</keyword>
<dbReference type="NCBIfam" id="TIGR00215">
    <property type="entry name" value="lpxB"/>
    <property type="match status" value="1"/>
</dbReference>
<evidence type="ECO:0000256" key="9">
    <source>
        <dbReference type="ARBA" id="ARBA00048975"/>
    </source>
</evidence>
<evidence type="ECO:0000256" key="5">
    <source>
        <dbReference type="ARBA" id="ARBA00022556"/>
    </source>
</evidence>
<evidence type="ECO:0000256" key="2">
    <source>
        <dbReference type="ARBA" id="ARBA00012687"/>
    </source>
</evidence>
<dbReference type="GO" id="GO:0008915">
    <property type="term" value="F:lipid-A-disaccharide synthase activity"/>
    <property type="evidence" value="ECO:0007669"/>
    <property type="project" value="UniProtKB-UniRule"/>
</dbReference>
<gene>
    <name evidence="11" type="primary">lpxB</name>
    <name evidence="11" type="ORF">Fuma_02175</name>
</gene>
<organism evidence="11 12">
    <name type="scientific">Fuerstiella marisgermanici</name>
    <dbReference type="NCBI Taxonomy" id="1891926"/>
    <lineage>
        <taxon>Bacteria</taxon>
        <taxon>Pseudomonadati</taxon>
        <taxon>Planctomycetota</taxon>
        <taxon>Planctomycetia</taxon>
        <taxon>Planctomycetales</taxon>
        <taxon>Planctomycetaceae</taxon>
        <taxon>Fuerstiella</taxon>
    </lineage>
</organism>
<evidence type="ECO:0000313" key="12">
    <source>
        <dbReference type="Proteomes" id="UP000187735"/>
    </source>
</evidence>
<dbReference type="InterPro" id="IPR003835">
    <property type="entry name" value="Glyco_trans_19"/>
</dbReference>
<dbReference type="Proteomes" id="UP000187735">
    <property type="component" value="Chromosome"/>
</dbReference>
<dbReference type="PANTHER" id="PTHR30372:SF4">
    <property type="entry name" value="LIPID-A-DISACCHARIDE SYNTHASE, MITOCHONDRIAL-RELATED"/>
    <property type="match status" value="1"/>
</dbReference>
<evidence type="ECO:0000256" key="3">
    <source>
        <dbReference type="ARBA" id="ARBA00020902"/>
    </source>
</evidence>
<dbReference type="SUPFAM" id="SSF53756">
    <property type="entry name" value="UDP-Glycosyltransferase/glycogen phosphorylase"/>
    <property type="match status" value="1"/>
</dbReference>
<proteinExistence type="predicted"/>
<evidence type="ECO:0000256" key="6">
    <source>
        <dbReference type="ARBA" id="ARBA00022676"/>
    </source>
</evidence>
<keyword evidence="4" id="KW-0444">Lipid biosynthesis</keyword>
<evidence type="ECO:0000256" key="8">
    <source>
        <dbReference type="ARBA" id="ARBA00023098"/>
    </source>
</evidence>
<evidence type="ECO:0000256" key="7">
    <source>
        <dbReference type="ARBA" id="ARBA00022679"/>
    </source>
</evidence>
<keyword evidence="5" id="KW-0441">Lipid A biosynthesis</keyword>
<evidence type="ECO:0000256" key="1">
    <source>
        <dbReference type="ARBA" id="ARBA00002056"/>
    </source>
</evidence>
<dbReference type="PANTHER" id="PTHR30372">
    <property type="entry name" value="LIPID-A-DISACCHARIDE SYNTHASE"/>
    <property type="match status" value="1"/>
</dbReference>
<dbReference type="GO" id="GO:0009245">
    <property type="term" value="P:lipid A biosynthetic process"/>
    <property type="evidence" value="ECO:0007669"/>
    <property type="project" value="UniProtKB-UniRule"/>
</dbReference>
<dbReference type="AlphaFoldDB" id="A0A1P8WES0"/>
<dbReference type="EC" id="2.4.1.182" evidence="2 10"/>
<protein>
    <recommendedName>
        <fullName evidence="3 10">Lipid-A-disaccharide synthase</fullName>
        <ecNumber evidence="2 10">2.4.1.182</ecNumber>
    </recommendedName>
</protein>
<dbReference type="STRING" id="1891926.Fuma_02175"/>
<dbReference type="GO" id="GO:0016020">
    <property type="term" value="C:membrane"/>
    <property type="evidence" value="ECO:0007669"/>
    <property type="project" value="GOC"/>
</dbReference>